<sequence length="94" mass="11115">MPGRQYENALHFFEYRAFFNKKPWGNLGEEEASEGGRKIAPDLSARKSWAGPTVKNFYHINLFLILVHFNNFFSQFAIIFFTMLNTRKSRMIVY</sequence>
<evidence type="ECO:0000313" key="2">
    <source>
        <dbReference type="EMBL" id="RUS67040.1"/>
    </source>
</evidence>
<dbReference type="Proteomes" id="UP000286947">
    <property type="component" value="Unassembled WGS sequence"/>
</dbReference>
<keyword evidence="1" id="KW-1133">Transmembrane helix</keyword>
<protein>
    <submittedName>
        <fullName evidence="2">Uncharacterized protein</fullName>
    </submittedName>
</protein>
<keyword evidence="3" id="KW-1185">Reference proteome</keyword>
<evidence type="ECO:0000256" key="1">
    <source>
        <dbReference type="SAM" id="Phobius"/>
    </source>
</evidence>
<evidence type="ECO:0000313" key="3">
    <source>
        <dbReference type="Proteomes" id="UP000286947"/>
    </source>
</evidence>
<feature type="transmembrane region" description="Helical" evidence="1">
    <location>
        <begin position="62"/>
        <end position="84"/>
    </location>
</feature>
<organism evidence="2 3">
    <name type="scientific">Saezia sanguinis</name>
    <dbReference type="NCBI Taxonomy" id="1965230"/>
    <lineage>
        <taxon>Bacteria</taxon>
        <taxon>Pseudomonadati</taxon>
        <taxon>Pseudomonadota</taxon>
        <taxon>Betaproteobacteria</taxon>
        <taxon>Burkholderiales</taxon>
        <taxon>Saeziaceae</taxon>
        <taxon>Saezia</taxon>
    </lineage>
</organism>
<comment type="caution">
    <text evidence="2">The sequence shown here is derived from an EMBL/GenBank/DDBJ whole genome shotgun (WGS) entry which is preliminary data.</text>
</comment>
<keyword evidence="1" id="KW-0812">Transmembrane</keyword>
<reference evidence="2 3" key="1">
    <citation type="submission" date="2018-01" db="EMBL/GenBank/DDBJ databases">
        <title>Saezia sanguinis gen. nov., sp. nov., in the order Burkholderiales isolated from human blood.</title>
        <authorList>
            <person name="Medina-Pascual M.J."/>
            <person name="Valdezate S."/>
            <person name="Monzon S."/>
            <person name="Cuesta I."/>
            <person name="Carrasco G."/>
            <person name="Villalon P."/>
            <person name="Saez-Nieto J.A."/>
        </authorList>
    </citation>
    <scope>NUCLEOTIDE SEQUENCE [LARGE SCALE GENOMIC DNA]</scope>
    <source>
        <strain evidence="2 3">CNM695-12</strain>
    </source>
</reference>
<accession>A0A433SE71</accession>
<keyword evidence="1" id="KW-0472">Membrane</keyword>
<proteinExistence type="predicted"/>
<dbReference type="EMBL" id="PQSP01000002">
    <property type="protein sequence ID" value="RUS67040.1"/>
    <property type="molecule type" value="Genomic_DNA"/>
</dbReference>
<dbReference type="AlphaFoldDB" id="A0A433SE71"/>
<gene>
    <name evidence="2" type="ORF">CUZ56_00978</name>
</gene>
<name>A0A433SE71_9BURK</name>